<comment type="caution">
    <text evidence="1">The sequence shown here is derived from an EMBL/GenBank/DDBJ whole genome shotgun (WGS) entry which is preliminary data.</text>
</comment>
<proteinExistence type="predicted"/>
<dbReference type="AlphaFoldDB" id="A0A412IV88"/>
<protein>
    <recommendedName>
        <fullName evidence="3">VCBS repeat-containing protein</fullName>
    </recommendedName>
</protein>
<reference evidence="1 2" key="1">
    <citation type="submission" date="2018-08" db="EMBL/GenBank/DDBJ databases">
        <title>A genome reference for cultivated species of the human gut microbiota.</title>
        <authorList>
            <person name="Zou Y."/>
            <person name="Xue W."/>
            <person name="Luo G."/>
        </authorList>
    </citation>
    <scope>NUCLEOTIDE SEQUENCE [LARGE SCALE GENOMIC DNA]</scope>
    <source>
        <strain evidence="1 2">AF22-10AC</strain>
    </source>
</reference>
<evidence type="ECO:0000313" key="1">
    <source>
        <dbReference type="EMBL" id="RGS44014.1"/>
    </source>
</evidence>
<organism evidence="1 2">
    <name type="scientific">Holdemanella biformis</name>
    <dbReference type="NCBI Taxonomy" id="1735"/>
    <lineage>
        <taxon>Bacteria</taxon>
        <taxon>Bacillati</taxon>
        <taxon>Bacillota</taxon>
        <taxon>Erysipelotrichia</taxon>
        <taxon>Erysipelotrichales</taxon>
        <taxon>Erysipelotrichaceae</taxon>
        <taxon>Holdemanella</taxon>
    </lineage>
</organism>
<dbReference type="SUPFAM" id="SSF82171">
    <property type="entry name" value="DPP6 N-terminal domain-like"/>
    <property type="match status" value="1"/>
</dbReference>
<dbReference type="RefSeq" id="WP_118320696.1">
    <property type="nucleotide sequence ID" value="NZ_CAUWDM010000007.1"/>
</dbReference>
<gene>
    <name evidence="1" type="ORF">DWX92_11520</name>
</gene>
<name>A0A412IV88_9FIRM</name>
<sequence>MKIVKKKLDDMYRCYCASNIYFDGQNHILLASEDPDVACNMYYGKDYETKENVWTHPGGCMSIVPIPGKEKEFLCVQEFYLKVTPSLAKIVWGKYDNGTWQFKDVVSVPYVHRFGIFNQNGINYLILATVATSKKEKNDWSVPGRIYVAELPEDPSTGVELEVLCDGLYRNHGFWQTKEDGKDVGYFGSDQGILRVSAPEKRGGQWKVEPILSGHIGEIATIDIDGDGQDEIMTIEEFHGNTIQIYKKDGSEYKKVWQYDNEIDFAHALVGAKLAGQNAFVCGVRRKDCELFVVTYEDGEYKVTMVDKGVGPANLCVVHEDNRDIIVGANHTAAEAAIYFVTED</sequence>
<evidence type="ECO:0000313" key="2">
    <source>
        <dbReference type="Proteomes" id="UP000285274"/>
    </source>
</evidence>
<dbReference type="Proteomes" id="UP000285274">
    <property type="component" value="Unassembled WGS sequence"/>
</dbReference>
<accession>A0A412IV88</accession>
<dbReference type="EMBL" id="QRVM01000083">
    <property type="protein sequence ID" value="RGS44014.1"/>
    <property type="molecule type" value="Genomic_DNA"/>
</dbReference>
<evidence type="ECO:0008006" key="3">
    <source>
        <dbReference type="Google" id="ProtNLM"/>
    </source>
</evidence>